<dbReference type="PROSITE" id="PS01124">
    <property type="entry name" value="HTH_ARAC_FAMILY_2"/>
    <property type="match status" value="1"/>
</dbReference>
<comment type="subcellular location">
    <subcellularLocation>
        <location evidence="1">Cell envelope</location>
    </subcellularLocation>
</comment>
<keyword evidence="4" id="KW-0732">Signal</keyword>
<reference evidence="10" key="1">
    <citation type="journal article" date="2019" name="Int. J. Syst. Evol. Microbiol.">
        <title>The Global Catalogue of Microorganisms (GCM) 10K type strain sequencing project: providing services to taxonomists for standard genome sequencing and annotation.</title>
        <authorList>
            <consortium name="The Broad Institute Genomics Platform"/>
            <consortium name="The Broad Institute Genome Sequencing Center for Infectious Disease"/>
            <person name="Wu L."/>
            <person name="Ma J."/>
        </authorList>
    </citation>
    <scope>NUCLEOTIDE SEQUENCE [LARGE SCALE GENOMIC DNA]</scope>
    <source>
        <strain evidence="10">KCTC 12907</strain>
    </source>
</reference>
<keyword evidence="10" id="KW-1185">Reference proteome</keyword>
<evidence type="ECO:0000259" key="8">
    <source>
        <dbReference type="PROSITE" id="PS50983"/>
    </source>
</evidence>
<dbReference type="PROSITE" id="PS50983">
    <property type="entry name" value="FE_B12_PBP"/>
    <property type="match status" value="1"/>
</dbReference>
<evidence type="ECO:0000256" key="2">
    <source>
        <dbReference type="ARBA" id="ARBA00008814"/>
    </source>
</evidence>
<evidence type="ECO:0000256" key="4">
    <source>
        <dbReference type="ARBA" id="ARBA00022729"/>
    </source>
</evidence>
<dbReference type="InterPro" id="IPR018060">
    <property type="entry name" value="HTH_AraC"/>
</dbReference>
<dbReference type="Gene3D" id="1.10.10.60">
    <property type="entry name" value="Homeodomain-like"/>
    <property type="match status" value="2"/>
</dbReference>
<dbReference type="RefSeq" id="WP_378044586.1">
    <property type="nucleotide sequence ID" value="NZ_JBHMDN010000005.1"/>
</dbReference>
<proteinExistence type="inferred from homology"/>
<evidence type="ECO:0000256" key="3">
    <source>
        <dbReference type="ARBA" id="ARBA00022448"/>
    </source>
</evidence>
<dbReference type="InterPro" id="IPR002491">
    <property type="entry name" value="ABC_transptr_periplasmic_BD"/>
</dbReference>
<dbReference type="SUPFAM" id="SSF46689">
    <property type="entry name" value="Homeodomain-like"/>
    <property type="match status" value="2"/>
</dbReference>
<dbReference type="Gene3D" id="3.40.50.1980">
    <property type="entry name" value="Nitrogenase molybdenum iron protein domain"/>
    <property type="match status" value="2"/>
</dbReference>
<protein>
    <submittedName>
        <fullName evidence="9">ABC transporter substrate-binding protein</fullName>
    </submittedName>
</protein>
<organism evidence="9 10">
    <name type="scientific">Cohnella cellulosilytica</name>
    <dbReference type="NCBI Taxonomy" id="986710"/>
    <lineage>
        <taxon>Bacteria</taxon>
        <taxon>Bacillati</taxon>
        <taxon>Bacillota</taxon>
        <taxon>Bacilli</taxon>
        <taxon>Bacillales</taxon>
        <taxon>Paenibacillaceae</taxon>
        <taxon>Cohnella</taxon>
    </lineage>
</organism>
<dbReference type="Pfam" id="PF01497">
    <property type="entry name" value="Peripla_BP_2"/>
    <property type="match status" value="1"/>
</dbReference>
<dbReference type="EMBL" id="JBHTAI010000022">
    <property type="protein sequence ID" value="MFC7152320.1"/>
    <property type="molecule type" value="Genomic_DNA"/>
</dbReference>
<feature type="domain" description="Fe/B12 periplasmic-binding" evidence="8">
    <location>
        <begin position="274"/>
        <end position="535"/>
    </location>
</feature>
<dbReference type="PANTHER" id="PTHR30532">
    <property type="entry name" value="IRON III DICITRATE-BINDING PERIPLASMIC PROTEIN"/>
    <property type="match status" value="1"/>
</dbReference>
<dbReference type="InterPro" id="IPR009057">
    <property type="entry name" value="Homeodomain-like_sf"/>
</dbReference>
<keyword evidence="6" id="KW-0804">Transcription</keyword>
<name>A0ABW2FMX0_9BACL</name>
<dbReference type="Proteomes" id="UP001596378">
    <property type="component" value="Unassembled WGS sequence"/>
</dbReference>
<dbReference type="InterPro" id="IPR051313">
    <property type="entry name" value="Bact_iron-sidero_bind"/>
</dbReference>
<evidence type="ECO:0000313" key="10">
    <source>
        <dbReference type="Proteomes" id="UP001596378"/>
    </source>
</evidence>
<dbReference type="Pfam" id="PF12833">
    <property type="entry name" value="HTH_18"/>
    <property type="match status" value="1"/>
</dbReference>
<keyword evidence="3" id="KW-0813">Transport</keyword>
<keyword evidence="5" id="KW-0805">Transcription regulation</keyword>
<dbReference type="SMART" id="SM00342">
    <property type="entry name" value="HTH_ARAC"/>
    <property type="match status" value="1"/>
</dbReference>
<dbReference type="SUPFAM" id="SSF53807">
    <property type="entry name" value="Helical backbone' metal receptor"/>
    <property type="match status" value="1"/>
</dbReference>
<gene>
    <name evidence="9" type="ORF">ACFQMJ_27615</name>
</gene>
<feature type="domain" description="HTH araC/xylS-type" evidence="7">
    <location>
        <begin position="173"/>
        <end position="271"/>
    </location>
</feature>
<accession>A0ABW2FMX0</accession>
<evidence type="ECO:0000259" key="7">
    <source>
        <dbReference type="PROSITE" id="PS01124"/>
    </source>
</evidence>
<comment type="similarity">
    <text evidence="2">Belongs to the bacterial solute-binding protein 8 family.</text>
</comment>
<evidence type="ECO:0000256" key="5">
    <source>
        <dbReference type="ARBA" id="ARBA00023015"/>
    </source>
</evidence>
<evidence type="ECO:0000313" key="9">
    <source>
        <dbReference type="EMBL" id="MFC7152320.1"/>
    </source>
</evidence>
<evidence type="ECO:0000256" key="1">
    <source>
        <dbReference type="ARBA" id="ARBA00004196"/>
    </source>
</evidence>
<comment type="caution">
    <text evidence="9">The sequence shown here is derived from an EMBL/GenBank/DDBJ whole genome shotgun (WGS) entry which is preliminary data.</text>
</comment>
<dbReference type="PANTHER" id="PTHR30532:SF26">
    <property type="entry name" value="IRON(3+)-HYDROXAMATE-BINDING PROTEIN FHUD"/>
    <property type="match status" value="1"/>
</dbReference>
<sequence>MPFSLSAPVPESPAPHPFAVPLRITGLAEYAEYEAVERTGSVPGRSQLLVVWGGKGNLHLYEQPHQATRGFALLGRPASQTVGFDPDTSLQGIHIEFIHSPAGSADSGPAPEFEMVRRCPIGCLRLAAELYAAWRERSDEAEPYRVQLLFGRLLSELHRELAAARTSSGDWLSRAVRFIEAHYNEDLTREQLAERASVSPEHFSRMFRKHTGRTFIAYLTMLRIRSAQSRMLMDNTAMNALAPQVGFKEGLYLSRKFKEVVGMSPTAFRRKPKRIAALNLNHTGILMALGQTPELGVYTSWLEQNKTPAQSGVSLNPNGHTPSSLYDTVAEIRPDMIIHYNTAAENRSLLPLAPVIALPFRTMSWREQLLVIAQMLDKRREAEQWLARYDEQVERINRALDERLGHRGTAIVWEMAGDKAYACSGSYGRGAHILYGDLGFRPPERGGFSHGYVETTIEELHAYPADHIFMTGAPSCPKSRPYLRRLLRSPQWSDLEAVRNRRLYWLRESVLFCGYDPLSTQAQLNLLARQLLPDHKFA</sequence>
<evidence type="ECO:0000256" key="6">
    <source>
        <dbReference type="ARBA" id="ARBA00023163"/>
    </source>
</evidence>